<comment type="caution">
    <text evidence="1">The sequence shown here is derived from an EMBL/GenBank/DDBJ whole genome shotgun (WGS) entry which is preliminary data.</text>
</comment>
<proteinExistence type="predicted"/>
<accession>A0A2P7R3I6</accession>
<dbReference type="RefSeq" id="WP_106730030.1">
    <property type="nucleotide sequence ID" value="NZ_PXYG01000005.1"/>
</dbReference>
<evidence type="ECO:0000313" key="2">
    <source>
        <dbReference type="Proteomes" id="UP000240243"/>
    </source>
</evidence>
<gene>
    <name evidence="1" type="ORF">C7H85_12440</name>
</gene>
<name>A0A2P7R3I6_9GAMM</name>
<dbReference type="InterPro" id="IPR046239">
    <property type="entry name" value="DUF6272"/>
</dbReference>
<dbReference type="EMBL" id="PXYG01000005">
    <property type="protein sequence ID" value="PSJ44779.1"/>
    <property type="molecule type" value="Genomic_DNA"/>
</dbReference>
<reference evidence="1 2" key="1">
    <citation type="submission" date="2018-03" db="EMBL/GenBank/DDBJ databases">
        <title>The draft genome of Zobellella sp. 59N8.</title>
        <authorList>
            <person name="Liu L."/>
            <person name="Li L."/>
            <person name="Zhang X."/>
            <person name="Liang L."/>
            <person name="Wang T."/>
        </authorList>
    </citation>
    <scope>NUCLEOTIDE SEQUENCE [LARGE SCALE GENOMIC DNA]</scope>
    <source>
        <strain evidence="1 2">59N8</strain>
    </source>
</reference>
<dbReference type="NCBIfam" id="NF038262">
    <property type="entry name" value="SiaB_fam_kinase"/>
    <property type="match status" value="1"/>
</dbReference>
<dbReference type="NCBIfam" id="NF038264">
    <property type="entry name" value="kinase_SiaB"/>
    <property type="match status" value="1"/>
</dbReference>
<protein>
    <submittedName>
        <fullName evidence="1">Uncharacterized protein</fullName>
    </submittedName>
</protein>
<dbReference type="OrthoDB" id="5365713at2"/>
<dbReference type="Proteomes" id="UP000240243">
    <property type="component" value="Unassembled WGS sequence"/>
</dbReference>
<sequence>MQPIDLLSIREQFNRNQILLCFNGPISRSLIEEIGNALKNYLQAEKAQPSAAMDVFGVYIELTQNIRHYASRLGYGDSEGSATVVVARDPEGHYLVLAGNQVELADGQALCRRIDQLATMDKAGLKAAYKTQLRRPRGDDVASGAGLGLLDVARKSSRPMVAKLVETGTGRGFFSLLAVI</sequence>
<evidence type="ECO:0000313" key="1">
    <source>
        <dbReference type="EMBL" id="PSJ44779.1"/>
    </source>
</evidence>
<keyword evidence="2" id="KW-1185">Reference proteome</keyword>
<dbReference type="AlphaFoldDB" id="A0A2P7R3I6"/>
<organism evidence="1 2">
    <name type="scientific">Zobellella endophytica</name>
    <dbReference type="NCBI Taxonomy" id="2116700"/>
    <lineage>
        <taxon>Bacteria</taxon>
        <taxon>Pseudomonadati</taxon>
        <taxon>Pseudomonadota</taxon>
        <taxon>Gammaproteobacteria</taxon>
        <taxon>Aeromonadales</taxon>
        <taxon>Aeromonadaceae</taxon>
        <taxon>Zobellella</taxon>
    </lineage>
</organism>
<dbReference type="Pfam" id="PF19788">
    <property type="entry name" value="DUF6272"/>
    <property type="match status" value="1"/>
</dbReference>